<dbReference type="InterPro" id="IPR005785">
    <property type="entry name" value="B_amino_transI"/>
</dbReference>
<comment type="catalytic activity">
    <reaction evidence="9 12">
        <text>L-valine + 2-oxoglutarate = 3-methyl-2-oxobutanoate + L-glutamate</text>
        <dbReference type="Rhea" id="RHEA:24813"/>
        <dbReference type="ChEBI" id="CHEBI:11851"/>
        <dbReference type="ChEBI" id="CHEBI:16810"/>
        <dbReference type="ChEBI" id="CHEBI:29985"/>
        <dbReference type="ChEBI" id="CHEBI:57762"/>
        <dbReference type="EC" id="2.6.1.42"/>
    </reaction>
</comment>
<reference evidence="13 14" key="1">
    <citation type="submission" date="2013-11" db="EMBL/GenBank/DDBJ databases">
        <title>Complete genome sequence of Clostridum sp. M2/40.</title>
        <authorList>
            <person name="Wibberg D."/>
            <person name="Puehler A."/>
            <person name="Schlueter A."/>
        </authorList>
    </citation>
    <scope>NUCLEOTIDE SEQUENCE [LARGE SCALE GENOMIC DNA]</scope>
    <source>
        <strain evidence="14">M2/40</strain>
    </source>
</reference>
<comment type="function">
    <text evidence="12">Acts on leucine, isoleucine and valine.</text>
</comment>
<dbReference type="PANTHER" id="PTHR42743">
    <property type="entry name" value="AMINO-ACID AMINOTRANSFERASE"/>
    <property type="match status" value="1"/>
</dbReference>
<comment type="catalytic activity">
    <reaction evidence="11 12">
        <text>L-leucine + 2-oxoglutarate = 4-methyl-2-oxopentanoate + L-glutamate</text>
        <dbReference type="Rhea" id="RHEA:18321"/>
        <dbReference type="ChEBI" id="CHEBI:16810"/>
        <dbReference type="ChEBI" id="CHEBI:17865"/>
        <dbReference type="ChEBI" id="CHEBI:29985"/>
        <dbReference type="ChEBI" id="CHEBI:57427"/>
        <dbReference type="EC" id="2.6.1.42"/>
    </reaction>
</comment>
<dbReference type="AlphaFoldDB" id="W6RY05"/>
<evidence type="ECO:0000256" key="7">
    <source>
        <dbReference type="ARBA" id="ARBA00022679"/>
    </source>
</evidence>
<keyword evidence="6 12" id="KW-0032">Aminotransferase</keyword>
<organism evidence="13 14">
    <name type="scientific">Clostridium bornimense</name>
    <dbReference type="NCBI Taxonomy" id="1216932"/>
    <lineage>
        <taxon>Bacteria</taxon>
        <taxon>Bacillati</taxon>
        <taxon>Bacillota</taxon>
        <taxon>Clostridia</taxon>
        <taxon>Eubacteriales</taxon>
        <taxon>Clostridiaceae</taxon>
        <taxon>Clostridium</taxon>
    </lineage>
</organism>
<dbReference type="PANTHER" id="PTHR42743:SF4">
    <property type="entry name" value="BRANCHED-CHAIN-AMINO-ACID AMINOTRANSFERASE-RELATED"/>
    <property type="match status" value="1"/>
</dbReference>
<dbReference type="GO" id="GO:0052656">
    <property type="term" value="F:L-isoleucine-2-oxoglutarate transaminase activity"/>
    <property type="evidence" value="ECO:0007669"/>
    <property type="project" value="RHEA"/>
</dbReference>
<dbReference type="Gene3D" id="3.30.470.10">
    <property type="match status" value="1"/>
</dbReference>
<evidence type="ECO:0000256" key="3">
    <source>
        <dbReference type="ARBA" id="ARBA00004931"/>
    </source>
</evidence>
<evidence type="ECO:0000256" key="2">
    <source>
        <dbReference type="ARBA" id="ARBA00004824"/>
    </source>
</evidence>
<dbReference type="InterPro" id="IPR043131">
    <property type="entry name" value="BCAT-like_N"/>
</dbReference>
<gene>
    <name evidence="12 13" type="primary">ilvE</name>
    <name evidence="13" type="ORF">CM240_2200</name>
</gene>
<evidence type="ECO:0000256" key="1">
    <source>
        <dbReference type="ARBA" id="ARBA00001933"/>
    </source>
</evidence>
<protein>
    <recommendedName>
        <fullName evidence="12">Branched-chain-amino-acid aminotransferase</fullName>
        <shortName evidence="12">BCAT</shortName>
        <ecNumber evidence="12">2.6.1.42</ecNumber>
    </recommendedName>
</protein>
<evidence type="ECO:0000256" key="12">
    <source>
        <dbReference type="RuleBase" id="RU364094"/>
    </source>
</evidence>
<dbReference type="FunFam" id="3.20.10.10:FF:000002">
    <property type="entry name" value="D-alanine aminotransferase"/>
    <property type="match status" value="1"/>
</dbReference>
<evidence type="ECO:0000256" key="9">
    <source>
        <dbReference type="ARBA" id="ARBA00048212"/>
    </source>
</evidence>
<dbReference type="UniPathway" id="UPA00049">
    <property type="reaction ID" value="UER00062"/>
</dbReference>
<dbReference type="STRING" id="1216932.CM240_2200"/>
<dbReference type="GO" id="GO:0052654">
    <property type="term" value="F:L-leucine-2-oxoglutarate transaminase activity"/>
    <property type="evidence" value="ECO:0007669"/>
    <property type="project" value="RHEA"/>
</dbReference>
<comment type="catalytic activity">
    <reaction evidence="10 12">
        <text>L-isoleucine + 2-oxoglutarate = (S)-3-methyl-2-oxopentanoate + L-glutamate</text>
        <dbReference type="Rhea" id="RHEA:24801"/>
        <dbReference type="ChEBI" id="CHEBI:16810"/>
        <dbReference type="ChEBI" id="CHEBI:29985"/>
        <dbReference type="ChEBI" id="CHEBI:35146"/>
        <dbReference type="ChEBI" id="CHEBI:58045"/>
        <dbReference type="EC" id="2.6.1.42"/>
    </reaction>
</comment>
<dbReference type="InterPro" id="IPR043132">
    <property type="entry name" value="BCAT-like_C"/>
</dbReference>
<keyword evidence="8 12" id="KW-0663">Pyridoxal phosphate</keyword>
<dbReference type="UniPathway" id="UPA00048">
    <property type="reaction ID" value="UER00073"/>
</dbReference>
<comment type="pathway">
    <text evidence="3 12">Amino-acid biosynthesis; L-valine biosynthesis; L-valine from pyruvate: step 4/4.</text>
</comment>
<keyword evidence="14" id="KW-1185">Reference proteome</keyword>
<dbReference type="GO" id="GO:0009097">
    <property type="term" value="P:isoleucine biosynthetic process"/>
    <property type="evidence" value="ECO:0007669"/>
    <property type="project" value="UniProtKB-UniPathway"/>
</dbReference>
<sequence length="306" mass="34603">MEQSYVFYNGDIIEEEKVSIDIRSKAFNYGLACFEGIRAYWDEENQQLSLFRVREHYERLLQSCRALYIKLPYTVDDLVNATIELLKKNNFKTTTYIRPIAYKGSTNIGPTLLDDDDRILIYCSPLGSYTGKDELKVKVTSWTRLSDNMLPPRTKASAAYLNSALASLDVKINGYDEAIFLTDTGSVCEGPGENIFIVRKGKLITPPPSDNILEGITRETVMELARDVLGMEVVERSVKRTELYACDEAFFSGTAMEITPICEIDDRPVPGGINGEVYKKIKALFDKITLGKLEGYEHYSTPVYDK</sequence>
<dbReference type="EC" id="2.6.1.42" evidence="12"/>
<accession>W6RY05</accession>
<evidence type="ECO:0000256" key="8">
    <source>
        <dbReference type="ARBA" id="ARBA00022898"/>
    </source>
</evidence>
<evidence type="ECO:0000256" key="4">
    <source>
        <dbReference type="ARBA" id="ARBA00005072"/>
    </source>
</evidence>
<dbReference type="GO" id="GO:0052655">
    <property type="term" value="F:L-valine-2-oxoglutarate transaminase activity"/>
    <property type="evidence" value="ECO:0007669"/>
    <property type="project" value="RHEA"/>
</dbReference>
<dbReference type="RefSeq" id="WP_044039076.1">
    <property type="nucleotide sequence ID" value="NZ_HG917868.1"/>
</dbReference>
<comment type="cofactor">
    <cofactor evidence="1 12">
        <name>pyridoxal 5'-phosphate</name>
        <dbReference type="ChEBI" id="CHEBI:597326"/>
    </cofactor>
</comment>
<evidence type="ECO:0000313" key="14">
    <source>
        <dbReference type="Proteomes" id="UP000019426"/>
    </source>
</evidence>
<evidence type="ECO:0000256" key="5">
    <source>
        <dbReference type="ARBA" id="ARBA00009320"/>
    </source>
</evidence>
<comment type="pathway">
    <text evidence="2 12">Amino-acid biosynthesis; L-isoleucine biosynthesis; L-isoleucine from 2-oxobutanoate: step 4/4.</text>
</comment>
<keyword evidence="12" id="KW-0028">Amino-acid biosynthesis</keyword>
<comment type="pathway">
    <text evidence="4 12">Amino-acid biosynthesis; L-leucine biosynthesis; L-leucine from 3-methyl-2-oxobutanoate: step 4/4.</text>
</comment>
<dbReference type="Gene3D" id="3.20.10.10">
    <property type="entry name" value="D-amino Acid Aminotransferase, subunit A, domain 2"/>
    <property type="match status" value="1"/>
</dbReference>
<dbReference type="SUPFAM" id="SSF56752">
    <property type="entry name" value="D-aminoacid aminotransferase-like PLP-dependent enzymes"/>
    <property type="match status" value="1"/>
</dbReference>
<dbReference type="InterPro" id="IPR036038">
    <property type="entry name" value="Aminotransferase-like"/>
</dbReference>
<comment type="similarity">
    <text evidence="5 12">Belongs to the class-IV pyridoxal-phosphate-dependent aminotransferase family.</text>
</comment>
<dbReference type="NCBIfam" id="TIGR01122">
    <property type="entry name" value="ilvE_I"/>
    <property type="match status" value="1"/>
</dbReference>
<dbReference type="eggNOG" id="COG0115">
    <property type="taxonomic scope" value="Bacteria"/>
</dbReference>
<dbReference type="Proteomes" id="UP000019426">
    <property type="component" value="Chromosome M2/40_rep1"/>
</dbReference>
<dbReference type="UniPathway" id="UPA00047">
    <property type="reaction ID" value="UER00058"/>
</dbReference>
<evidence type="ECO:0000256" key="6">
    <source>
        <dbReference type="ARBA" id="ARBA00022576"/>
    </source>
</evidence>
<dbReference type="NCBIfam" id="NF005146">
    <property type="entry name" value="PRK06606.1"/>
    <property type="match status" value="1"/>
</dbReference>
<dbReference type="HOGENOM" id="CLU_020844_3_1_9"/>
<keyword evidence="12" id="KW-0100">Branched-chain amino acid biosynthesis</keyword>
<dbReference type="Pfam" id="PF01063">
    <property type="entry name" value="Aminotran_4"/>
    <property type="match status" value="1"/>
</dbReference>
<dbReference type="InterPro" id="IPR001544">
    <property type="entry name" value="Aminotrans_IV"/>
</dbReference>
<evidence type="ECO:0000256" key="10">
    <source>
        <dbReference type="ARBA" id="ARBA00048798"/>
    </source>
</evidence>
<dbReference type="OrthoDB" id="9805628at2"/>
<dbReference type="PATRIC" id="fig|1216932.3.peg.2184"/>
<dbReference type="GO" id="GO:0009099">
    <property type="term" value="P:L-valine biosynthetic process"/>
    <property type="evidence" value="ECO:0007669"/>
    <property type="project" value="UniProtKB-UniPathway"/>
</dbReference>
<keyword evidence="7 12" id="KW-0808">Transferase</keyword>
<dbReference type="GO" id="GO:0009098">
    <property type="term" value="P:L-leucine biosynthetic process"/>
    <property type="evidence" value="ECO:0007669"/>
    <property type="project" value="UniProtKB-UniPathway"/>
</dbReference>
<proteinExistence type="inferred from homology"/>
<dbReference type="InterPro" id="IPR050571">
    <property type="entry name" value="Class-IV_PLP-Dep_Aminotrnsfr"/>
</dbReference>
<dbReference type="EMBL" id="HG917868">
    <property type="protein sequence ID" value="CDM69343.1"/>
    <property type="molecule type" value="Genomic_DNA"/>
</dbReference>
<dbReference type="KEGG" id="clt:CM240_2200"/>
<evidence type="ECO:0000313" key="13">
    <source>
        <dbReference type="EMBL" id="CDM69343.1"/>
    </source>
</evidence>
<evidence type="ECO:0000256" key="11">
    <source>
        <dbReference type="ARBA" id="ARBA00049229"/>
    </source>
</evidence>
<name>W6RY05_9CLOT</name>